<sequence length="140" mass="15466">MDVLTQADMPSREDFMATEQLQVWLRNVEAGGVLGLGPGAWNKREMEARREKNAAKEEDGARAGLSSFHRLDRLGSSKPLPFIGNGGCEAAAQARLTFTGCRRMPGVCHLLSQLNFEVRLVSTPAYTLTTREPTLEYIKV</sequence>
<comment type="caution">
    <text evidence="1">The sequence shown here is derived from an EMBL/GenBank/DDBJ whole genome shotgun (WGS) entry which is preliminary data.</text>
</comment>
<accession>A0A448XSN0</accession>
<protein>
    <submittedName>
        <fullName evidence="1">Uncharacterized protein</fullName>
    </submittedName>
</protein>
<dbReference type="EMBL" id="CAAALY010287411">
    <property type="protein sequence ID" value="VEL43964.1"/>
    <property type="molecule type" value="Genomic_DNA"/>
</dbReference>
<dbReference type="AlphaFoldDB" id="A0A448XSN0"/>
<gene>
    <name evidence="1" type="ORF">PXEA_LOCUS37404</name>
</gene>
<organism evidence="1 2">
    <name type="scientific">Protopolystoma xenopodis</name>
    <dbReference type="NCBI Taxonomy" id="117903"/>
    <lineage>
        <taxon>Eukaryota</taxon>
        <taxon>Metazoa</taxon>
        <taxon>Spiralia</taxon>
        <taxon>Lophotrochozoa</taxon>
        <taxon>Platyhelminthes</taxon>
        <taxon>Monogenea</taxon>
        <taxon>Polyopisthocotylea</taxon>
        <taxon>Polystomatidea</taxon>
        <taxon>Polystomatidae</taxon>
        <taxon>Protopolystoma</taxon>
    </lineage>
</organism>
<dbReference type="Proteomes" id="UP000784294">
    <property type="component" value="Unassembled WGS sequence"/>
</dbReference>
<keyword evidence="2" id="KW-1185">Reference proteome</keyword>
<reference evidence="1" key="1">
    <citation type="submission" date="2018-11" db="EMBL/GenBank/DDBJ databases">
        <authorList>
            <consortium name="Pathogen Informatics"/>
        </authorList>
    </citation>
    <scope>NUCLEOTIDE SEQUENCE</scope>
</reference>
<evidence type="ECO:0000313" key="2">
    <source>
        <dbReference type="Proteomes" id="UP000784294"/>
    </source>
</evidence>
<evidence type="ECO:0000313" key="1">
    <source>
        <dbReference type="EMBL" id="VEL43964.1"/>
    </source>
</evidence>
<name>A0A448XSN0_9PLAT</name>
<proteinExistence type="predicted"/>